<dbReference type="AlphaFoldDB" id="A0A510KCB9"/>
<keyword evidence="1" id="KW-0812">Transmembrane</keyword>
<gene>
    <name evidence="2" type="ORF">JMUB3934_0623</name>
</gene>
<dbReference type="EMBL" id="AP019835">
    <property type="protein sequence ID" value="BBM49328.1"/>
    <property type="molecule type" value="Genomic_DNA"/>
</dbReference>
<accession>A0A510KCB9</accession>
<keyword evidence="1" id="KW-1133">Transmembrane helix</keyword>
<feature type="transmembrane region" description="Helical" evidence="1">
    <location>
        <begin position="40"/>
        <end position="60"/>
    </location>
</feature>
<evidence type="ECO:0000313" key="3">
    <source>
        <dbReference type="Proteomes" id="UP000321501"/>
    </source>
</evidence>
<protein>
    <submittedName>
        <fullName evidence="2">Uncharacterized protein</fullName>
    </submittedName>
</protein>
<dbReference type="Proteomes" id="UP000321501">
    <property type="component" value="Chromosome"/>
</dbReference>
<sequence length="61" mass="7452">MSNPVKINKEKLFINNKFLKIKKPVSQIFLTIYETDFFNYYFNLNIFYIHLLILVFFVVLN</sequence>
<organism evidence="2 3">
    <name type="scientific">Leptotrichia wadei</name>
    <dbReference type="NCBI Taxonomy" id="157687"/>
    <lineage>
        <taxon>Bacteria</taxon>
        <taxon>Fusobacteriati</taxon>
        <taxon>Fusobacteriota</taxon>
        <taxon>Fusobacteriia</taxon>
        <taxon>Fusobacteriales</taxon>
        <taxon>Leptotrichiaceae</taxon>
        <taxon>Leptotrichia</taxon>
    </lineage>
</organism>
<proteinExistence type="predicted"/>
<reference evidence="2 3" key="1">
    <citation type="submission" date="2019-07" db="EMBL/GenBank/DDBJ databases">
        <title>Complete Genome Sequence of Leptotrichia wadei Strain JMUB3934.</title>
        <authorList>
            <person name="Watanabe S."/>
            <person name="Cui L."/>
        </authorList>
    </citation>
    <scope>NUCLEOTIDE SEQUENCE [LARGE SCALE GENOMIC DNA]</scope>
    <source>
        <strain evidence="2 3">JMUB3934</strain>
    </source>
</reference>
<evidence type="ECO:0000313" key="2">
    <source>
        <dbReference type="EMBL" id="BBM49328.1"/>
    </source>
</evidence>
<keyword evidence="1" id="KW-0472">Membrane</keyword>
<evidence type="ECO:0000256" key="1">
    <source>
        <dbReference type="SAM" id="Phobius"/>
    </source>
</evidence>
<name>A0A510KCB9_9FUSO</name>